<dbReference type="PANTHER" id="PTHR43465:SF2">
    <property type="entry name" value="DUF1680 DOMAIN PROTEIN (AFU_ORTHOLOGUE AFUA_1G08910)"/>
    <property type="match status" value="1"/>
</dbReference>
<keyword evidence="3" id="KW-0378">Hydrolase</keyword>
<reference evidence="3 4" key="1">
    <citation type="submission" date="2021-07" db="EMBL/GenBank/DDBJ databases">
        <title>Paenibacillus radiodurans sp. nov., isolated from the southeastern edge of Tengger Desert.</title>
        <authorList>
            <person name="Zhang G."/>
        </authorList>
    </citation>
    <scope>NUCLEOTIDE SEQUENCE [LARGE SCALE GENOMIC DNA]</scope>
    <source>
        <strain evidence="3 4">CCM 7311</strain>
    </source>
</reference>
<comment type="caution">
    <text evidence="3">The sequence shown here is derived from an EMBL/GenBank/DDBJ whole genome shotgun (WGS) entry which is preliminary data.</text>
</comment>
<dbReference type="InterPro" id="IPR049049">
    <property type="entry name" value="Beta-AFase-like_GH127_C"/>
</dbReference>
<evidence type="ECO:0000313" key="3">
    <source>
        <dbReference type="EMBL" id="MBW7456855.1"/>
    </source>
</evidence>
<evidence type="ECO:0000259" key="2">
    <source>
        <dbReference type="Pfam" id="PF20737"/>
    </source>
</evidence>
<dbReference type="EMBL" id="JAHZIK010000683">
    <property type="protein sequence ID" value="MBW7456855.1"/>
    <property type="molecule type" value="Genomic_DNA"/>
</dbReference>
<evidence type="ECO:0000313" key="4">
    <source>
        <dbReference type="Proteomes" id="UP001519887"/>
    </source>
</evidence>
<dbReference type="Pfam" id="PF20736">
    <property type="entry name" value="Glyco_hydro127M"/>
    <property type="match status" value="1"/>
</dbReference>
<protein>
    <submittedName>
        <fullName evidence="3">Glycoside hydrolase family 127 protein</fullName>
    </submittedName>
</protein>
<dbReference type="GO" id="GO:0016787">
    <property type="term" value="F:hydrolase activity"/>
    <property type="evidence" value="ECO:0007669"/>
    <property type="project" value="UniProtKB-KW"/>
</dbReference>
<feature type="domain" description="Non-reducing end beta-L-arabinofuranosidase-like GH127 C-terminal" evidence="2">
    <location>
        <begin position="115"/>
        <end position="226"/>
    </location>
</feature>
<name>A0ABS7C7F3_9BACL</name>
<dbReference type="InterPro" id="IPR049174">
    <property type="entry name" value="Beta-AFase-like"/>
</dbReference>
<accession>A0ABS7C7F3</accession>
<feature type="domain" description="Non-reducing end beta-L-arabinofuranosidase-like GH127 middle" evidence="1">
    <location>
        <begin position="14"/>
        <end position="111"/>
    </location>
</feature>
<sequence>ASLGQYIYGTQDRTLYTHLYIGSRLKWQLDDQHVLIEQNSRYTQEGTVSFRVVPESPVSFRLALRIPDWCGEAACLVNGIPLELDELVEDGYAVINRLWEAGDTVDLTFSMPVLRMKGHPHIRQTAGKTAIQRGPFVYCLEEADNGPDLHQIVLPEGSRLEASPEAQPAGGIPHITGQALRRGGDEWNGALYRSGVSGQSKPVEVTFIPYYTWANRGAGEMAVWIRD</sequence>
<organism evidence="3 4">
    <name type="scientific">Paenibacillus sepulcri</name>
    <dbReference type="NCBI Taxonomy" id="359917"/>
    <lineage>
        <taxon>Bacteria</taxon>
        <taxon>Bacillati</taxon>
        <taxon>Bacillota</taxon>
        <taxon>Bacilli</taxon>
        <taxon>Bacillales</taxon>
        <taxon>Paenibacillaceae</taxon>
        <taxon>Paenibacillus</taxon>
    </lineage>
</organism>
<dbReference type="Proteomes" id="UP001519887">
    <property type="component" value="Unassembled WGS sequence"/>
</dbReference>
<evidence type="ECO:0000259" key="1">
    <source>
        <dbReference type="Pfam" id="PF20736"/>
    </source>
</evidence>
<feature type="non-terminal residue" evidence="3">
    <location>
        <position position="1"/>
    </location>
</feature>
<keyword evidence="4" id="KW-1185">Reference proteome</keyword>
<dbReference type="InterPro" id="IPR049046">
    <property type="entry name" value="Beta-AFase-like_GH127_middle"/>
</dbReference>
<proteinExistence type="predicted"/>
<gene>
    <name evidence="3" type="ORF">K0U00_22735</name>
</gene>
<dbReference type="PANTHER" id="PTHR43465">
    <property type="entry name" value="DUF1680 DOMAIN PROTEIN (AFU_ORTHOLOGUE AFUA_1G08910)"/>
    <property type="match status" value="1"/>
</dbReference>
<dbReference type="Pfam" id="PF20737">
    <property type="entry name" value="Glyco_hydro127C"/>
    <property type="match status" value="1"/>
</dbReference>